<evidence type="ECO:0000256" key="1">
    <source>
        <dbReference type="SAM" id="MobiDB-lite"/>
    </source>
</evidence>
<reference evidence="5 6" key="1">
    <citation type="journal article" date="2019" name="Syst. Appl. Microbiol.">
        <title>Characterization of Bifidobacterium species in feaces of the Egyptian fruit bat: Description of B. vespertilionis sp. nov. and B. rousetti sp. nov.</title>
        <authorList>
            <person name="Modesto M."/>
            <person name="Satti M."/>
            <person name="Watanabe K."/>
            <person name="Puglisi E."/>
            <person name="Morelli L."/>
            <person name="Huang C.-H."/>
            <person name="Liou J.-S."/>
            <person name="Miyashita M."/>
            <person name="Tamura T."/>
            <person name="Saito S."/>
            <person name="Mori K."/>
            <person name="Huang L."/>
            <person name="Sciavilla P."/>
            <person name="Sandri C."/>
            <person name="Spiezio C."/>
            <person name="Vitali F."/>
            <person name="Cavalieri D."/>
            <person name="Perpetuini G."/>
            <person name="Tofalo R."/>
            <person name="Bonetti A."/>
            <person name="Arita M."/>
            <person name="Mattarelli P."/>
        </authorList>
    </citation>
    <scope>NUCLEOTIDE SEQUENCE [LARGE SCALE GENOMIC DNA]</scope>
    <source>
        <strain evidence="3 6">RST16</strain>
        <strain evidence="4 5">RST8</strain>
    </source>
</reference>
<evidence type="ECO:0000313" key="4">
    <source>
        <dbReference type="EMBL" id="KAA8822938.1"/>
    </source>
</evidence>
<dbReference type="GO" id="GO:0005975">
    <property type="term" value="P:carbohydrate metabolic process"/>
    <property type="evidence" value="ECO:0007669"/>
    <property type="project" value="InterPro"/>
</dbReference>
<evidence type="ECO:0000313" key="3">
    <source>
        <dbReference type="EMBL" id="KAA8818804.1"/>
    </source>
</evidence>
<feature type="region of interest" description="Disordered" evidence="1">
    <location>
        <begin position="654"/>
        <end position="673"/>
    </location>
</feature>
<evidence type="ECO:0000313" key="5">
    <source>
        <dbReference type="Proteomes" id="UP000345527"/>
    </source>
</evidence>
<evidence type="ECO:0000313" key="6">
    <source>
        <dbReference type="Proteomes" id="UP000374630"/>
    </source>
</evidence>
<feature type="transmembrane region" description="Helical" evidence="2">
    <location>
        <begin position="52"/>
        <end position="75"/>
    </location>
</feature>
<dbReference type="EMBL" id="RZOA01000013">
    <property type="protein sequence ID" value="KAA8822938.1"/>
    <property type="molecule type" value="Genomic_DNA"/>
</dbReference>
<dbReference type="PROSITE" id="PS01095">
    <property type="entry name" value="GH18_1"/>
    <property type="match status" value="1"/>
</dbReference>
<feature type="region of interest" description="Disordered" evidence="1">
    <location>
        <begin position="739"/>
        <end position="758"/>
    </location>
</feature>
<dbReference type="Gene3D" id="1.10.287.950">
    <property type="entry name" value="Methyl-accepting chemotaxis protein"/>
    <property type="match status" value="2"/>
</dbReference>
<proteinExistence type="predicted"/>
<protein>
    <recommendedName>
        <fullName evidence="7">YhgE/Pip domain-containing protein</fullName>
    </recommendedName>
</protein>
<feature type="compositionally biased region" description="Low complexity" evidence="1">
    <location>
        <begin position="742"/>
        <end position="758"/>
    </location>
</feature>
<keyword evidence="2" id="KW-0812">Transmembrane</keyword>
<keyword evidence="2" id="KW-0472">Membrane</keyword>
<accession>A0A5J5DTK8</accession>
<keyword evidence="2" id="KW-1133">Transmembrane helix</keyword>
<dbReference type="EMBL" id="RZNZ01000013">
    <property type="protein sequence ID" value="KAA8818804.1"/>
    <property type="molecule type" value="Genomic_DNA"/>
</dbReference>
<gene>
    <name evidence="4" type="ORF">EM848_07105</name>
    <name evidence="3" type="ORF">EMO90_09045</name>
</gene>
<evidence type="ECO:0008006" key="7">
    <source>
        <dbReference type="Google" id="ProtNLM"/>
    </source>
</evidence>
<dbReference type="OrthoDB" id="9815841at2"/>
<evidence type="ECO:0000256" key="2">
    <source>
        <dbReference type="SAM" id="Phobius"/>
    </source>
</evidence>
<dbReference type="Proteomes" id="UP000345527">
    <property type="component" value="Unassembled WGS sequence"/>
</dbReference>
<organism evidence="4 5">
    <name type="scientific">Bifidobacterium vespertilionis</name>
    <dbReference type="NCBI Taxonomy" id="2562524"/>
    <lineage>
        <taxon>Bacteria</taxon>
        <taxon>Bacillati</taxon>
        <taxon>Actinomycetota</taxon>
        <taxon>Actinomycetes</taxon>
        <taxon>Bifidobacteriales</taxon>
        <taxon>Bifidobacteriaceae</taxon>
        <taxon>Bifidobacterium</taxon>
    </lineage>
</organism>
<keyword evidence="6" id="KW-1185">Reference proteome</keyword>
<sequence length="775" mass="77699">MAVPRVRWADPSHVDRPGLCEMILYSNSHPQPRCIKEPSMESVTMTTFRRRFAAGIAAATAGALLIAGVAMPPVAAHADEPSASSSSSAGKDETIYIKAGADGSVSGIYVVNTFAAGSARTVNDPGAYAKVTNLTTDEQLDNANGSVSLTTLADQPFYYQGDLDASTTLPWTIGVTYTLDGQPIAADQLAGKSGDLEISLSIEPNAAADQAVSDFADSYVIQAQGTFPQDAFAVDRTSNATLAQAGGNTVVSAMVLPGESTHATIGGKANGFSSSGWQITAMSLDMALDVRDQDTSKLSEQTDKLEDATTQLKNGADDLADGNGKLRDGANALADGLGTANDGASALAQGVTSLSEGAGSLNDGLGTLQTGADALNDGLGTLSGGAGSLQDGATQLKSGADAVADGNRKLADGLSQLSQASGQLTNATSQLPSQAKALSDAASSLAQGDQQYRKALSDGQSAALAAVGGDIEAAETAAEQAYQTALAGLNPNDPQSVQRLNAAVETMAKVQNAKGQYEALKQTADGYGQLGQGIAALNTAVNGGGTDGSSNGAAALTGQLEQLGQGIADMHTAITQLQAGAQSAAEGSSQLASGATGLASGASDLASGAANAQQGASQLAAGVSSARDGSSRLASGASDAASGASQLASGVSSARDGANDLASGAGSAADGADQLSDGARELADSVKGMDDKVLDELQKTIDDKLGRNFKAHSFVAPENTDVNRVQFTYVLDGVDVDDESDGASGATDSADTTATGSTADANRETTFWDRLLALL</sequence>
<comment type="caution">
    <text evidence="4">The sequence shown here is derived from an EMBL/GenBank/DDBJ whole genome shotgun (WGS) entry which is preliminary data.</text>
</comment>
<dbReference type="NCBIfam" id="TIGR03057">
    <property type="entry name" value="xxxLxxG_by_4"/>
    <property type="match status" value="7"/>
</dbReference>
<dbReference type="InterPro" id="IPR001579">
    <property type="entry name" value="Glyco_hydro_18_chit_AS"/>
</dbReference>
<dbReference type="InterPro" id="IPR023908">
    <property type="entry name" value="xxxLxxG_rpt"/>
</dbReference>
<dbReference type="GO" id="GO:0004553">
    <property type="term" value="F:hydrolase activity, hydrolyzing O-glycosyl compounds"/>
    <property type="evidence" value="ECO:0007669"/>
    <property type="project" value="InterPro"/>
</dbReference>
<dbReference type="AlphaFoldDB" id="A0A5J5DTK8"/>
<name>A0A5J5DTK8_9BIFI</name>
<dbReference type="Proteomes" id="UP000374630">
    <property type="component" value="Unassembled WGS sequence"/>
</dbReference>